<dbReference type="CDD" id="cd00038">
    <property type="entry name" value="CAP_ED"/>
    <property type="match status" value="1"/>
</dbReference>
<comment type="subcellular location">
    <subcellularLocation>
        <location evidence="1">Membrane</location>
        <topology evidence="1">Multi-pass membrane protein</topology>
    </subcellularLocation>
</comment>
<keyword evidence="3 5" id="KW-1133">Transmembrane helix</keyword>
<evidence type="ECO:0000259" key="7">
    <source>
        <dbReference type="PROSITE" id="PS50801"/>
    </source>
</evidence>
<dbReference type="InterPro" id="IPR002645">
    <property type="entry name" value="STAS_dom"/>
</dbReference>
<keyword evidence="4 5" id="KW-0472">Membrane</keyword>
<feature type="transmembrane region" description="Helical" evidence="5">
    <location>
        <begin position="145"/>
        <end position="168"/>
    </location>
</feature>
<dbReference type="InterPro" id="IPR011547">
    <property type="entry name" value="SLC26A/SulP_dom"/>
</dbReference>
<dbReference type="InterPro" id="IPR018490">
    <property type="entry name" value="cNMP-bd_dom_sf"/>
</dbReference>
<feature type="domain" description="STAS" evidence="7">
    <location>
        <begin position="469"/>
        <end position="543"/>
    </location>
</feature>
<dbReference type="SUPFAM" id="SSF51206">
    <property type="entry name" value="cAMP-binding domain-like"/>
    <property type="match status" value="1"/>
</dbReference>
<proteinExistence type="predicted"/>
<dbReference type="CDD" id="cd07042">
    <property type="entry name" value="STAS_SulP_like_sulfate_transporter"/>
    <property type="match status" value="1"/>
</dbReference>
<accession>A0A1G6D2A1</accession>
<feature type="transmembrane region" description="Helical" evidence="5">
    <location>
        <begin position="108"/>
        <end position="133"/>
    </location>
</feature>
<dbReference type="Pfam" id="PF00916">
    <property type="entry name" value="Sulfate_transp"/>
    <property type="match status" value="1"/>
</dbReference>
<feature type="transmembrane region" description="Helical" evidence="5">
    <location>
        <begin position="252"/>
        <end position="276"/>
    </location>
</feature>
<feature type="transmembrane region" description="Helical" evidence="5">
    <location>
        <begin position="371"/>
        <end position="390"/>
    </location>
</feature>
<evidence type="ECO:0000256" key="4">
    <source>
        <dbReference type="ARBA" id="ARBA00023136"/>
    </source>
</evidence>
<dbReference type="Proteomes" id="UP000199071">
    <property type="component" value="Unassembled WGS sequence"/>
</dbReference>
<dbReference type="PANTHER" id="PTHR43310:SF2">
    <property type="entry name" value="SLC26A_SULP TRANSPORTER DOMAIN-CONTAINING PROTEIN"/>
    <property type="match status" value="1"/>
</dbReference>
<keyword evidence="2 5" id="KW-0812">Transmembrane</keyword>
<dbReference type="SUPFAM" id="SSF52091">
    <property type="entry name" value="SpoIIaa-like"/>
    <property type="match status" value="1"/>
</dbReference>
<feature type="transmembrane region" description="Helical" evidence="5">
    <location>
        <begin position="16"/>
        <end position="44"/>
    </location>
</feature>
<dbReference type="PANTHER" id="PTHR43310">
    <property type="entry name" value="SULFATE TRANSPORTER YBAR-RELATED"/>
    <property type="match status" value="1"/>
</dbReference>
<dbReference type="InterPro" id="IPR000595">
    <property type="entry name" value="cNMP-bd_dom"/>
</dbReference>
<dbReference type="PROSITE" id="PS50801">
    <property type="entry name" value="STAS"/>
    <property type="match status" value="1"/>
</dbReference>
<dbReference type="STRING" id="665467.SAMN02982931_02922"/>
<feature type="transmembrane region" description="Helical" evidence="5">
    <location>
        <begin position="50"/>
        <end position="70"/>
    </location>
</feature>
<evidence type="ECO:0000256" key="1">
    <source>
        <dbReference type="ARBA" id="ARBA00004141"/>
    </source>
</evidence>
<evidence type="ECO:0000259" key="6">
    <source>
        <dbReference type="PROSITE" id="PS50042"/>
    </source>
</evidence>
<reference evidence="8 9" key="1">
    <citation type="submission" date="2016-10" db="EMBL/GenBank/DDBJ databases">
        <authorList>
            <person name="de Groot N.N."/>
        </authorList>
    </citation>
    <scope>NUCLEOTIDE SEQUENCE [LARGE SCALE GENOMIC DNA]</scope>
    <source>
        <strain evidence="8 9">ATCC 35022</strain>
    </source>
</reference>
<dbReference type="InterPro" id="IPR052706">
    <property type="entry name" value="Membrane-Transporter-like"/>
</dbReference>
<evidence type="ECO:0000256" key="2">
    <source>
        <dbReference type="ARBA" id="ARBA00022692"/>
    </source>
</evidence>
<dbReference type="GO" id="GO:0016020">
    <property type="term" value="C:membrane"/>
    <property type="evidence" value="ECO:0007669"/>
    <property type="project" value="UniProtKB-SubCell"/>
</dbReference>
<gene>
    <name evidence="8" type="ORF">SAMN02982931_02922</name>
</gene>
<feature type="transmembrane region" description="Helical" evidence="5">
    <location>
        <begin position="209"/>
        <end position="232"/>
    </location>
</feature>
<dbReference type="InterPro" id="IPR014710">
    <property type="entry name" value="RmlC-like_jellyroll"/>
</dbReference>
<evidence type="ECO:0000313" key="9">
    <source>
        <dbReference type="Proteomes" id="UP000199071"/>
    </source>
</evidence>
<feature type="domain" description="Cyclic nucleotide-binding" evidence="6">
    <location>
        <begin position="604"/>
        <end position="701"/>
    </location>
</feature>
<dbReference type="RefSeq" id="WP_090877242.1">
    <property type="nucleotide sequence ID" value="NZ_FMXQ01000006.1"/>
</dbReference>
<feature type="transmembrane region" description="Helical" evidence="5">
    <location>
        <begin position="180"/>
        <end position="202"/>
    </location>
</feature>
<dbReference type="Pfam" id="PF01740">
    <property type="entry name" value="STAS"/>
    <property type="match status" value="1"/>
</dbReference>
<dbReference type="PROSITE" id="PS50042">
    <property type="entry name" value="CNMP_BINDING_3"/>
    <property type="match status" value="1"/>
</dbReference>
<organism evidence="8 9">
    <name type="scientific">Bauldia litoralis</name>
    <dbReference type="NCBI Taxonomy" id="665467"/>
    <lineage>
        <taxon>Bacteria</taxon>
        <taxon>Pseudomonadati</taxon>
        <taxon>Pseudomonadota</taxon>
        <taxon>Alphaproteobacteria</taxon>
        <taxon>Hyphomicrobiales</taxon>
        <taxon>Kaistiaceae</taxon>
        <taxon>Bauldia</taxon>
    </lineage>
</organism>
<dbReference type="Gene3D" id="2.60.120.10">
    <property type="entry name" value="Jelly Rolls"/>
    <property type="match status" value="1"/>
</dbReference>
<dbReference type="AlphaFoldDB" id="A0A1G6D2A1"/>
<feature type="transmembrane region" description="Helical" evidence="5">
    <location>
        <begin position="77"/>
        <end position="96"/>
    </location>
</feature>
<dbReference type="InterPro" id="IPR036513">
    <property type="entry name" value="STAS_dom_sf"/>
</dbReference>
<evidence type="ECO:0000313" key="8">
    <source>
        <dbReference type="EMBL" id="SDB39303.1"/>
    </source>
</evidence>
<feature type="transmembrane region" description="Helical" evidence="5">
    <location>
        <begin position="345"/>
        <end position="365"/>
    </location>
</feature>
<keyword evidence="9" id="KW-1185">Reference proteome</keyword>
<dbReference type="Gene3D" id="3.30.750.24">
    <property type="entry name" value="STAS domain"/>
    <property type="match status" value="1"/>
</dbReference>
<sequence>MAPAGTDRKGTATGRLFTAVVAGLICGILAVVLSIGAGSLLFSLTLDTHLAATVGMALAATALISLVVGLTSSIPGAVAPVQEVPVIGLTAVVVAVQSAMPEGASHDATFVTVVVAVVLSTLVAGIVAAGLGLVRGGAIVRFVPYPVVGGFLAGTGWLIVLGGFGLVFGHTPGVDDIGRLQNLSFATNLGLTLLFVVLLATIEARATSSLVLPGAILITLLIFNLVVVTTAIDPVSLHDDGWLVRVSMDGNLWPPIALADLAVVEWRAVALAMIAMPTMVFMTVLSQLMNDTGIELETRADVDLDRELRTNGAANLLAGVVGGMPGFPSVSLTLLARRLGATSRLVGVLVAAVAVGALLLGSTVLDLIPTFLLGGMLIWIGGGLLVQWLFASYRRLDRWEYLVIVLIFGVIVGVGFAQGIFLGLVAAVILFVIQYGRVDTMRLWLTGRDYQSSAAASEERRKLLTALGDAIVIIRLQGFLFFGTADRLRRAVERYAASGEASARFVLIDFGRVTGIDSSTVLSLTRLVQVAERDGFIVVLSSLTTEHGNAQQRGGLLPGPNLHFGSDIDASLRWCEDALLTEAHPEFVTGPRTLMALLTGLMSDEAMAARIAPHFEARDIPPDTCFIEQGAVSDDIFLVESGHAAVQVRSATGQPVRLATIGPGAIAGELAYYLQTPRTASVVSEEDMKLWRLSRASIDQLRAEAPEVALALHQAMATMLAGRLDGTNRVLRFMAD</sequence>
<protein>
    <submittedName>
        <fullName evidence="8">Sulfate permease, SulP family</fullName>
    </submittedName>
</protein>
<dbReference type="Pfam" id="PF00027">
    <property type="entry name" value="cNMP_binding"/>
    <property type="match status" value="1"/>
</dbReference>
<feature type="transmembrane region" description="Helical" evidence="5">
    <location>
        <begin position="402"/>
        <end position="435"/>
    </location>
</feature>
<dbReference type="SMART" id="SM00100">
    <property type="entry name" value="cNMP"/>
    <property type="match status" value="1"/>
</dbReference>
<evidence type="ECO:0000256" key="3">
    <source>
        <dbReference type="ARBA" id="ARBA00022989"/>
    </source>
</evidence>
<dbReference type="EMBL" id="FMXQ01000006">
    <property type="protein sequence ID" value="SDB39303.1"/>
    <property type="molecule type" value="Genomic_DNA"/>
</dbReference>
<name>A0A1G6D2A1_9HYPH</name>
<dbReference type="OrthoDB" id="9771198at2"/>
<evidence type="ECO:0000256" key="5">
    <source>
        <dbReference type="SAM" id="Phobius"/>
    </source>
</evidence>